<evidence type="ECO:0000259" key="1">
    <source>
        <dbReference type="Pfam" id="PF13280"/>
    </source>
</evidence>
<dbReference type="PANTHER" id="PTHR34580">
    <property type="match status" value="1"/>
</dbReference>
<feature type="domain" description="WYL" evidence="1">
    <location>
        <begin position="155"/>
        <end position="221"/>
    </location>
</feature>
<protein>
    <submittedName>
        <fullName evidence="2">WYL domain-containing protein</fullName>
    </submittedName>
</protein>
<name>A0A7M1NZF9_HAEPA</name>
<dbReference type="EMBL" id="CP063120">
    <property type="protein sequence ID" value="QOR18342.1"/>
    <property type="molecule type" value="Genomic_DNA"/>
</dbReference>
<dbReference type="AlphaFoldDB" id="A0A7M1NZF9"/>
<dbReference type="PANTHER" id="PTHR34580:SF1">
    <property type="entry name" value="PROTEIN PAFC"/>
    <property type="match status" value="1"/>
</dbReference>
<dbReference type="PROSITE" id="PS52050">
    <property type="entry name" value="WYL"/>
    <property type="match status" value="1"/>
</dbReference>
<accession>A0A7M1NZF9</accession>
<sequence>MMSESSSLKFHLELLRLIPKNYSISSLELREKLLALGIERDLRSIQRALNTLCEQFEIDCNTNDKPYSYRWKPDAKGLDMPILNEQQSLVLMLAKQYLTGILPTNIMQSMDGFFKQAEYNLAYGKNQKKEASEWLNKAGIAPTSQPLLPAKIDPEVFNKVSIALYHNKYINMSYRKNDGNIRDAQVKPLALVQQGPSTYLVVQYESGAIRHLALHRFISVNVSTMQFERPKFSLKMHIESQNFGFSSGKKIRLTFRIDKETGRFLTETPLSTDQTVKDYGSEYEISATVIESAMLEWWIAHFGEDYQEIDRTYLDKNT</sequence>
<reference evidence="2 3" key="1">
    <citation type="submission" date="2020-10" db="EMBL/GenBank/DDBJ databases">
        <title>Genomic diversity and antimicrobial resistance of Haemophilus colonising the airways of young children with cystic fibrosis.</title>
        <authorList>
            <person name="Watts S.C."/>
            <person name="Judd L.M."/>
            <person name="Carzino R."/>
            <person name="Ranganathan S."/>
            <person name="Holt K.E."/>
        </authorList>
    </citation>
    <scope>NUCLEOTIDE SEQUENCE [LARGE SCALE GENOMIC DNA]</scope>
    <source>
        <strain evidence="2 3">M1C137_2</strain>
    </source>
</reference>
<evidence type="ECO:0000313" key="3">
    <source>
        <dbReference type="Proteomes" id="UP000595009"/>
    </source>
</evidence>
<evidence type="ECO:0000313" key="2">
    <source>
        <dbReference type="EMBL" id="QOR18342.1"/>
    </source>
</evidence>
<organism evidence="2 3">
    <name type="scientific">Haemophilus parainfluenzae</name>
    <dbReference type="NCBI Taxonomy" id="729"/>
    <lineage>
        <taxon>Bacteria</taxon>
        <taxon>Pseudomonadati</taxon>
        <taxon>Pseudomonadota</taxon>
        <taxon>Gammaproteobacteria</taxon>
        <taxon>Pasteurellales</taxon>
        <taxon>Pasteurellaceae</taxon>
        <taxon>Haemophilus</taxon>
    </lineage>
</organism>
<dbReference type="InterPro" id="IPR026881">
    <property type="entry name" value="WYL_dom"/>
</dbReference>
<proteinExistence type="predicted"/>
<dbReference type="RefSeq" id="WP_196332328.1">
    <property type="nucleotide sequence ID" value="NZ_CP031477.1"/>
</dbReference>
<dbReference type="Pfam" id="PF13280">
    <property type="entry name" value="WYL"/>
    <property type="match status" value="1"/>
</dbReference>
<dbReference type="InterPro" id="IPR051534">
    <property type="entry name" value="CBASS_pafABC_assoc_protein"/>
</dbReference>
<dbReference type="Proteomes" id="UP000595009">
    <property type="component" value="Chromosome"/>
</dbReference>
<gene>
    <name evidence="2" type="ORF">INP94_05825</name>
</gene>